<keyword evidence="1" id="KW-0175">Coiled coil</keyword>
<name>A0ABX6M003_BACMO</name>
<dbReference type="GeneID" id="76983467"/>
<evidence type="ECO:0000256" key="1">
    <source>
        <dbReference type="SAM" id="Coils"/>
    </source>
</evidence>
<keyword evidence="3" id="KW-1185">Reference proteome</keyword>
<sequence length="166" mass="19180">MADDYVRMAEDIAGELRTLKRENERLKDAEEFIKRMSAISHRFIIEYLSLDKRDRAHANVKEFVTECAKSDAVITERTGGPDRIWVKAMNDYYGVENGEQVVWLRKGEEFAIWKNPNTREYTIRLKDGSDLLVAVYNPFGHPLLGTELIVDENFEVCGCQSGGFYY</sequence>
<accession>A0ABX6M003</accession>
<gene>
    <name evidence="2" type="ORF">HC660_27080</name>
</gene>
<reference evidence="2 3" key="1">
    <citation type="submission" date="2020-04" db="EMBL/GenBank/DDBJ databases">
        <title>Plant growth promoting and environmental Bacillus: genomic and epigenetic comparison.</title>
        <authorList>
            <person name="Reva O.N."/>
            <person name="Lutz S."/>
            <person name="Ahrens C.H."/>
        </authorList>
    </citation>
    <scope>NUCLEOTIDE SEQUENCE [LARGE SCALE GENOMIC DNA]</scope>
    <source>
        <strain evidence="2 3">UCMB5075</strain>
    </source>
</reference>
<protein>
    <submittedName>
        <fullName evidence="2">Uncharacterized protein</fullName>
    </submittedName>
</protein>
<proteinExistence type="predicted"/>
<dbReference type="Proteomes" id="UP000501048">
    <property type="component" value="Chromosome"/>
</dbReference>
<dbReference type="RefSeq" id="WP_168748461.1">
    <property type="nucleotide sequence ID" value="NZ_CP051464.1"/>
</dbReference>
<organism evidence="2 3">
    <name type="scientific">Bacillus mojavensis</name>
    <dbReference type="NCBI Taxonomy" id="72360"/>
    <lineage>
        <taxon>Bacteria</taxon>
        <taxon>Bacillati</taxon>
        <taxon>Bacillota</taxon>
        <taxon>Bacilli</taxon>
        <taxon>Bacillales</taxon>
        <taxon>Bacillaceae</taxon>
        <taxon>Bacillus</taxon>
    </lineage>
</organism>
<evidence type="ECO:0000313" key="3">
    <source>
        <dbReference type="Proteomes" id="UP000501048"/>
    </source>
</evidence>
<dbReference type="EMBL" id="CP051464">
    <property type="protein sequence ID" value="QJC97182.1"/>
    <property type="molecule type" value="Genomic_DNA"/>
</dbReference>
<feature type="coiled-coil region" evidence="1">
    <location>
        <begin position="9"/>
        <end position="39"/>
    </location>
</feature>
<evidence type="ECO:0000313" key="2">
    <source>
        <dbReference type="EMBL" id="QJC97182.1"/>
    </source>
</evidence>